<comment type="caution">
    <text evidence="1">The sequence shown here is derived from an EMBL/GenBank/DDBJ whole genome shotgun (WGS) entry which is preliminary data.</text>
</comment>
<evidence type="ECO:0000313" key="1">
    <source>
        <dbReference type="EMBL" id="MFC7125903.1"/>
    </source>
</evidence>
<dbReference type="RefSeq" id="WP_267638053.1">
    <property type="nucleotide sequence ID" value="NZ_JAODIY010000011.1"/>
</dbReference>
<protein>
    <submittedName>
        <fullName evidence="1">Universal stress protein</fullName>
    </submittedName>
</protein>
<dbReference type="InterPro" id="IPR014729">
    <property type="entry name" value="Rossmann-like_a/b/a_fold"/>
</dbReference>
<sequence length="119" mass="12664">MRLIVGVDASERAMAGLEEVVSRARQAGDAITVAVYDSSGSLAGAEATVRERLDTLDFDATVETLEDNPGSQLVELSESDGYDRIVLAGGQTSPLGKIQFDPVIEFVLLNAHTTVTLIR</sequence>
<accession>A0ABD5X3X4</accession>
<evidence type="ECO:0000313" key="2">
    <source>
        <dbReference type="Proteomes" id="UP001596414"/>
    </source>
</evidence>
<dbReference type="EMBL" id="JBHSZQ010000011">
    <property type="protein sequence ID" value="MFC7125903.1"/>
    <property type="molecule type" value="Genomic_DNA"/>
</dbReference>
<name>A0ABD5X3X4_9EURY</name>
<dbReference type="SUPFAM" id="SSF52402">
    <property type="entry name" value="Adenine nucleotide alpha hydrolases-like"/>
    <property type="match status" value="1"/>
</dbReference>
<dbReference type="Gene3D" id="3.40.50.620">
    <property type="entry name" value="HUPs"/>
    <property type="match status" value="1"/>
</dbReference>
<dbReference type="Proteomes" id="UP001596414">
    <property type="component" value="Unassembled WGS sequence"/>
</dbReference>
<gene>
    <name evidence="1" type="ORF">ACFQJ7_07590</name>
</gene>
<organism evidence="1 2">
    <name type="scientific">Halovenus rubra</name>
    <dbReference type="NCBI Taxonomy" id="869890"/>
    <lineage>
        <taxon>Archaea</taxon>
        <taxon>Methanobacteriati</taxon>
        <taxon>Methanobacteriota</taxon>
        <taxon>Stenosarchaea group</taxon>
        <taxon>Halobacteria</taxon>
        <taxon>Halobacteriales</taxon>
        <taxon>Haloarculaceae</taxon>
        <taxon>Halovenus</taxon>
    </lineage>
</organism>
<reference evidence="1 2" key="1">
    <citation type="journal article" date="2014" name="Int. J. Syst. Evol. Microbiol.">
        <title>Complete genome sequence of Corynebacterium casei LMG S-19264T (=DSM 44701T), isolated from a smear-ripened cheese.</title>
        <authorList>
            <consortium name="US DOE Joint Genome Institute (JGI-PGF)"/>
            <person name="Walter F."/>
            <person name="Albersmeier A."/>
            <person name="Kalinowski J."/>
            <person name="Ruckert C."/>
        </authorList>
    </citation>
    <scope>NUCLEOTIDE SEQUENCE [LARGE SCALE GENOMIC DNA]</scope>
    <source>
        <strain evidence="1 2">CGMCC 4.7215</strain>
    </source>
</reference>
<proteinExistence type="predicted"/>
<dbReference type="AlphaFoldDB" id="A0ABD5X3X4"/>